<evidence type="ECO:0000256" key="8">
    <source>
        <dbReference type="SAM" id="SignalP"/>
    </source>
</evidence>
<dbReference type="Proteomes" id="UP000272942">
    <property type="component" value="Unassembled WGS sequence"/>
</dbReference>
<dbReference type="GO" id="GO:0005643">
    <property type="term" value="C:nuclear pore"/>
    <property type="evidence" value="ECO:0007669"/>
    <property type="project" value="TreeGrafter"/>
</dbReference>
<dbReference type="GO" id="GO:0006611">
    <property type="term" value="P:protein export from nucleus"/>
    <property type="evidence" value="ECO:0007669"/>
    <property type="project" value="TreeGrafter"/>
</dbReference>
<keyword evidence="7" id="KW-0539">Nucleus</keyword>
<organism evidence="11">
    <name type="scientific">Echinostoma caproni</name>
    <dbReference type="NCBI Taxonomy" id="27848"/>
    <lineage>
        <taxon>Eukaryota</taxon>
        <taxon>Metazoa</taxon>
        <taxon>Spiralia</taxon>
        <taxon>Lophotrochozoa</taxon>
        <taxon>Platyhelminthes</taxon>
        <taxon>Trematoda</taxon>
        <taxon>Digenea</taxon>
        <taxon>Plagiorchiida</taxon>
        <taxon>Echinostomata</taxon>
        <taxon>Echinostomatoidea</taxon>
        <taxon>Echinostomatidae</taxon>
        <taxon>Echinostoma</taxon>
    </lineage>
</organism>
<evidence type="ECO:0000256" key="6">
    <source>
        <dbReference type="ARBA" id="ARBA00022927"/>
    </source>
</evidence>
<feature type="chain" id="PRO_5043138389" evidence="8">
    <location>
        <begin position="16"/>
        <end position="346"/>
    </location>
</feature>
<keyword evidence="10" id="KW-1185">Reference proteome</keyword>
<dbReference type="EMBL" id="UZAN01064671">
    <property type="protein sequence ID" value="VDP93783.1"/>
    <property type="molecule type" value="Genomic_DNA"/>
</dbReference>
<accession>A0A183BBC6</accession>
<evidence type="ECO:0000313" key="10">
    <source>
        <dbReference type="Proteomes" id="UP000272942"/>
    </source>
</evidence>
<reference evidence="11" key="1">
    <citation type="submission" date="2016-06" db="UniProtKB">
        <authorList>
            <consortium name="WormBaseParasite"/>
        </authorList>
    </citation>
    <scope>IDENTIFICATION</scope>
</reference>
<protein>
    <submittedName>
        <fullName evidence="9 11">Uncharacterized protein</fullName>
    </submittedName>
</protein>
<evidence type="ECO:0000256" key="2">
    <source>
        <dbReference type="ARBA" id="ARBA00004496"/>
    </source>
</evidence>
<dbReference type="GO" id="GO:0005049">
    <property type="term" value="F:nuclear export signal receptor activity"/>
    <property type="evidence" value="ECO:0007669"/>
    <property type="project" value="InterPro"/>
</dbReference>
<keyword evidence="8" id="KW-0732">Signal</keyword>
<keyword evidence="5" id="KW-0963">Cytoplasm</keyword>
<name>A0A183BBC6_9TREM</name>
<dbReference type="InterPro" id="IPR044189">
    <property type="entry name" value="XPO4/7-like"/>
</dbReference>
<evidence type="ECO:0000313" key="9">
    <source>
        <dbReference type="EMBL" id="VDP93783.1"/>
    </source>
</evidence>
<evidence type="ECO:0000256" key="1">
    <source>
        <dbReference type="ARBA" id="ARBA00004123"/>
    </source>
</evidence>
<dbReference type="OrthoDB" id="244158at2759"/>
<dbReference type="PANTHER" id="PTHR12596:SF2">
    <property type="entry name" value="EXPORTIN-7 ISOFORM X1"/>
    <property type="match status" value="1"/>
</dbReference>
<evidence type="ECO:0000256" key="3">
    <source>
        <dbReference type="ARBA" id="ARBA00009466"/>
    </source>
</evidence>
<comment type="subcellular location">
    <subcellularLocation>
        <location evidence="2">Cytoplasm</location>
    </subcellularLocation>
    <subcellularLocation>
        <location evidence="1">Nucleus</location>
    </subcellularLocation>
</comment>
<evidence type="ECO:0000256" key="7">
    <source>
        <dbReference type="ARBA" id="ARBA00023242"/>
    </source>
</evidence>
<evidence type="ECO:0000256" key="4">
    <source>
        <dbReference type="ARBA" id="ARBA00022448"/>
    </source>
</evidence>
<gene>
    <name evidence="9" type="ORF">ECPE_LOCUS16511</name>
</gene>
<reference evidence="9 10" key="2">
    <citation type="submission" date="2018-11" db="EMBL/GenBank/DDBJ databases">
        <authorList>
            <consortium name="Pathogen Informatics"/>
        </authorList>
    </citation>
    <scope>NUCLEOTIDE SEQUENCE [LARGE SCALE GENOMIC DNA]</scope>
    <source>
        <strain evidence="9 10">Egypt</strain>
    </source>
</reference>
<proteinExistence type="inferred from homology"/>
<evidence type="ECO:0000256" key="5">
    <source>
        <dbReference type="ARBA" id="ARBA00022490"/>
    </source>
</evidence>
<comment type="similarity">
    <text evidence="3">Belongs to the exportin family.</text>
</comment>
<dbReference type="PANTHER" id="PTHR12596">
    <property type="entry name" value="EXPORTIN 4,7-RELATED"/>
    <property type="match status" value="1"/>
</dbReference>
<dbReference type="AlphaFoldDB" id="A0A183BBC6"/>
<keyword evidence="4" id="KW-0813">Transport</keyword>
<evidence type="ECO:0000313" key="11">
    <source>
        <dbReference type="WBParaSite" id="ECPE_0001655401-mRNA-1"/>
    </source>
</evidence>
<sequence length="346" mass="38837">MPLLVLSCLVQLVSVRRSLFTNPERQTFLGELVGGTRTILANQSASLSNPETYHEFCRLLSRLKCNFQLTELIGLDCYAEFIQLITAFTVHSLKSFPRSTNSNSIHYLLALWQRLVASLPYVQSPDSELLENAASQVSRTYIEACLASVPDYVNCPSHIRSASTKPGKADNEPWAGFGSAGTGVNRTRRSKAGRGDSFVEDEEDDVSECPLDDLTTLSQQLEQSDMTRIIFMQRKLSASFRDSLLLPIFRLGLNLLREADKNISSLDLSNLGQVSYTTVSWLLQFFHPPPLPLPFPNPGKMFTFFSHAKHVSFEVVGRFPDTEKLSFLVGNEDQLQSFRCENSSHW</sequence>
<keyword evidence="6" id="KW-0653">Protein transport</keyword>
<dbReference type="GO" id="GO:0005737">
    <property type="term" value="C:cytoplasm"/>
    <property type="evidence" value="ECO:0007669"/>
    <property type="project" value="UniProtKB-SubCell"/>
</dbReference>
<dbReference type="WBParaSite" id="ECPE_0001655401-mRNA-1">
    <property type="protein sequence ID" value="ECPE_0001655401-mRNA-1"/>
    <property type="gene ID" value="ECPE_0001655401"/>
</dbReference>
<feature type="signal peptide" evidence="8">
    <location>
        <begin position="1"/>
        <end position="15"/>
    </location>
</feature>